<organism evidence="4 5">
    <name type="scientific">Corynebacterium occultum</name>
    <dbReference type="NCBI Taxonomy" id="2675219"/>
    <lineage>
        <taxon>Bacteria</taxon>
        <taxon>Bacillati</taxon>
        <taxon>Actinomycetota</taxon>
        <taxon>Actinomycetes</taxon>
        <taxon>Mycobacteriales</taxon>
        <taxon>Corynebacteriaceae</taxon>
        <taxon>Corynebacterium</taxon>
    </lineage>
</organism>
<dbReference type="AlphaFoldDB" id="A0A6B8VRY8"/>
<keyword evidence="1 2" id="KW-0238">DNA-binding</keyword>
<dbReference type="Pfam" id="PF00440">
    <property type="entry name" value="TetR_N"/>
    <property type="match status" value="1"/>
</dbReference>
<evidence type="ECO:0000313" key="4">
    <source>
        <dbReference type="EMBL" id="QGU06883.1"/>
    </source>
</evidence>
<keyword evidence="5" id="KW-1185">Reference proteome</keyword>
<evidence type="ECO:0000313" key="5">
    <source>
        <dbReference type="Proteomes" id="UP000424462"/>
    </source>
</evidence>
<dbReference type="InterPro" id="IPR009057">
    <property type="entry name" value="Homeodomain-like_sf"/>
</dbReference>
<evidence type="ECO:0000259" key="3">
    <source>
        <dbReference type="PROSITE" id="PS50977"/>
    </source>
</evidence>
<dbReference type="RefSeq" id="WP_197088437.1">
    <property type="nucleotide sequence ID" value="NZ_CP046455.1"/>
</dbReference>
<dbReference type="Gene3D" id="1.10.357.10">
    <property type="entry name" value="Tetracycline Repressor, domain 2"/>
    <property type="match status" value="1"/>
</dbReference>
<gene>
    <name evidence="4" type="ORF">COCCU_04685</name>
</gene>
<evidence type="ECO:0000256" key="2">
    <source>
        <dbReference type="PROSITE-ProRule" id="PRU00335"/>
    </source>
</evidence>
<reference evidence="4 5" key="1">
    <citation type="submission" date="2019-11" db="EMBL/GenBank/DDBJ databases">
        <title>Complete genome sequence of Corynebacterium kalinowskii 1959, a novel Corynebacterium species isolated from soil of a small paddock in Vilsendorf, Germany.</title>
        <authorList>
            <person name="Schaffert L."/>
            <person name="Ruwe M."/>
            <person name="Milse J."/>
            <person name="Hanuschka K."/>
            <person name="Ortseifen V."/>
            <person name="Droste J."/>
            <person name="Brandt D."/>
            <person name="Schlueter L."/>
            <person name="Kutter Y."/>
            <person name="Vinke S."/>
            <person name="Viehoefer P."/>
            <person name="Jacob L."/>
            <person name="Luebke N.-C."/>
            <person name="Schulte-Berndt E."/>
            <person name="Hain C."/>
            <person name="Linder M."/>
            <person name="Schmidt P."/>
            <person name="Wollenschlaeger L."/>
            <person name="Luttermann T."/>
            <person name="Thieme E."/>
            <person name="Hassa J."/>
            <person name="Haak M."/>
            <person name="Wittchen M."/>
            <person name="Mentz A."/>
            <person name="Persicke M."/>
            <person name="Busche T."/>
            <person name="Ruckert C."/>
        </authorList>
    </citation>
    <scope>NUCLEOTIDE SEQUENCE [LARGE SCALE GENOMIC DNA]</scope>
    <source>
        <strain evidence="4 5">2039</strain>
    </source>
</reference>
<accession>A0A6B8VRY8</accession>
<sequence>MNETEELPLREAKRRATRAAIEEHATTMVAERGFDHVTVEDICAQVGISKRTFFNYVDSKETAVFGDPPRLPTAEEKASFLGSRQPHLLNAVLELCSATALSTQLLESPRATEILRRRKEIRHRNPELILQRHSSFHEIHLALKALLQEYYEIHPDALITGSSLEQEANTLVSIASSSLQLGYMSWLNGNDNSPIALNLACTQALSDITTLIEGQPKE</sequence>
<proteinExistence type="predicted"/>
<protein>
    <submittedName>
        <fullName evidence="4">Transcriptional regulator, TetR family</fullName>
    </submittedName>
</protein>
<feature type="DNA-binding region" description="H-T-H motif" evidence="2">
    <location>
        <begin position="38"/>
        <end position="57"/>
    </location>
</feature>
<dbReference type="Proteomes" id="UP000424462">
    <property type="component" value="Chromosome"/>
</dbReference>
<dbReference type="KEGG" id="cok:COCCU_04685"/>
<feature type="domain" description="HTH tetR-type" evidence="3">
    <location>
        <begin position="15"/>
        <end position="75"/>
    </location>
</feature>
<evidence type="ECO:0000256" key="1">
    <source>
        <dbReference type="ARBA" id="ARBA00023125"/>
    </source>
</evidence>
<dbReference type="EMBL" id="CP046455">
    <property type="protein sequence ID" value="QGU06883.1"/>
    <property type="molecule type" value="Genomic_DNA"/>
</dbReference>
<dbReference type="SUPFAM" id="SSF46689">
    <property type="entry name" value="Homeodomain-like"/>
    <property type="match status" value="1"/>
</dbReference>
<dbReference type="GO" id="GO:0003677">
    <property type="term" value="F:DNA binding"/>
    <property type="evidence" value="ECO:0007669"/>
    <property type="project" value="UniProtKB-UniRule"/>
</dbReference>
<dbReference type="PROSITE" id="PS50977">
    <property type="entry name" value="HTH_TETR_2"/>
    <property type="match status" value="1"/>
</dbReference>
<dbReference type="InterPro" id="IPR001647">
    <property type="entry name" value="HTH_TetR"/>
</dbReference>
<name>A0A6B8VRY8_9CORY</name>